<dbReference type="PANTHER" id="PTHR33129">
    <property type="entry name" value="PROTEIN KINASE DOMAIN-CONTAINING PROTEIN-RELATED"/>
    <property type="match status" value="1"/>
</dbReference>
<name>A0A835SAY7_CHLIN</name>
<dbReference type="InterPro" id="IPR052980">
    <property type="entry name" value="Crinkler_effector"/>
</dbReference>
<dbReference type="PANTHER" id="PTHR33129:SF1">
    <property type="entry name" value="ATP-BINDING PROTEIN"/>
    <property type="match status" value="1"/>
</dbReference>
<proteinExistence type="predicted"/>
<evidence type="ECO:0000313" key="2">
    <source>
        <dbReference type="Proteomes" id="UP000650467"/>
    </source>
</evidence>
<evidence type="ECO:0000313" key="1">
    <source>
        <dbReference type="EMBL" id="KAG2423953.1"/>
    </source>
</evidence>
<reference evidence="1" key="1">
    <citation type="journal article" date="2020" name="bioRxiv">
        <title>Comparative genomics of Chlamydomonas.</title>
        <authorList>
            <person name="Craig R.J."/>
            <person name="Hasan A.R."/>
            <person name="Ness R.W."/>
            <person name="Keightley P.D."/>
        </authorList>
    </citation>
    <scope>NUCLEOTIDE SEQUENCE</scope>
    <source>
        <strain evidence="1">SAG 7.73</strain>
    </source>
</reference>
<keyword evidence="2" id="KW-1185">Reference proteome</keyword>
<gene>
    <name evidence="1" type="ORF">HXX76_014894</name>
</gene>
<protein>
    <submittedName>
        <fullName evidence="1">Uncharacterized protein</fullName>
    </submittedName>
</protein>
<dbReference type="EMBL" id="JAEHOC010000071">
    <property type="protein sequence ID" value="KAG2423953.1"/>
    <property type="molecule type" value="Genomic_DNA"/>
</dbReference>
<accession>A0A835SAY7</accession>
<organism evidence="1 2">
    <name type="scientific">Chlamydomonas incerta</name>
    <dbReference type="NCBI Taxonomy" id="51695"/>
    <lineage>
        <taxon>Eukaryota</taxon>
        <taxon>Viridiplantae</taxon>
        <taxon>Chlorophyta</taxon>
        <taxon>core chlorophytes</taxon>
        <taxon>Chlorophyceae</taxon>
        <taxon>CS clade</taxon>
        <taxon>Chlamydomonadales</taxon>
        <taxon>Chlamydomonadaceae</taxon>
        <taxon>Chlamydomonas</taxon>
    </lineage>
</organism>
<dbReference type="OrthoDB" id="526326at2759"/>
<dbReference type="AlphaFoldDB" id="A0A835SAY7"/>
<comment type="caution">
    <text evidence="1">The sequence shown here is derived from an EMBL/GenBank/DDBJ whole genome shotgun (WGS) entry which is preliminary data.</text>
</comment>
<sequence>MKALHSMQALPGPVTGTPGVGKSWFLYYLLARLLKNSAPPPFIVWEHMTKPGKALDCLARIVLLTAPQRETFKEMRKEAAELLYMPLWKLDELLACRSRLYGTVDEALAKELYQHYGGVARFVLQRPEQQPYKGLDELLKELREAVAGCDTEQMRSSIGSISTGPEDNHTLLHIVADKAFRMQHLVFASQWVADEFAKKAMSDERQGGSFTVAPIDGKTLERQGNEEVLVLGRCTRTEAFKDLQKAAAEHVYYSRPLISPTFKTVDALERGEKTCDFFQMTVGSSKELDSRKLDSLLNDVQLPVGVTPHLHFVVPEDSYPNFKLKAGKKNWPPKPQSPAFRMKLYIMKGVYARLQVW</sequence>
<dbReference type="Proteomes" id="UP000650467">
    <property type="component" value="Unassembled WGS sequence"/>
</dbReference>